<dbReference type="PROSITE" id="PS51118">
    <property type="entry name" value="HTH_HXLR"/>
    <property type="match status" value="1"/>
</dbReference>
<dbReference type="AlphaFoldDB" id="A0A127P5V5"/>
<dbReference type="SUPFAM" id="SSF46785">
    <property type="entry name" value="Winged helix' DNA-binding domain"/>
    <property type="match status" value="1"/>
</dbReference>
<feature type="domain" description="HTH hxlR-type" evidence="1">
    <location>
        <begin position="25"/>
        <end position="65"/>
    </location>
</feature>
<dbReference type="InterPro" id="IPR002577">
    <property type="entry name" value="HTH_HxlR"/>
</dbReference>
<gene>
    <name evidence="2" type="ORF">CFter6_0376</name>
</gene>
<dbReference type="EMBL" id="CP013232">
    <property type="protein sequence ID" value="AMO93107.1"/>
    <property type="molecule type" value="Genomic_DNA"/>
</dbReference>
<dbReference type="Proteomes" id="UP000072421">
    <property type="component" value="Chromosome"/>
</dbReference>
<proteinExistence type="predicted"/>
<evidence type="ECO:0000313" key="2">
    <source>
        <dbReference type="EMBL" id="AMO93107.1"/>
    </source>
</evidence>
<protein>
    <submittedName>
        <fullName evidence="2">HxlR-like helix-turn-helix family protein</fullName>
    </submittedName>
</protein>
<dbReference type="Pfam" id="PF01638">
    <property type="entry name" value="HxlR"/>
    <property type="match status" value="1"/>
</dbReference>
<dbReference type="PATRIC" id="fig|158899.10.peg.376"/>
<dbReference type="InterPro" id="IPR036390">
    <property type="entry name" value="WH_DNA-bd_sf"/>
</dbReference>
<accession>A0A127P5V5</accession>
<dbReference type="InterPro" id="IPR036388">
    <property type="entry name" value="WH-like_DNA-bd_sf"/>
</dbReference>
<sequence length="65" mass="7046">MNPSYLDVTKPACAARIDNLPPDVCQSVTDVLARVGDKWSLLVIHMLSGGSMRFSELKRALSAIS</sequence>
<dbReference type="Gene3D" id="1.10.10.10">
    <property type="entry name" value="Winged helix-like DNA-binding domain superfamily/Winged helix DNA-binding domain"/>
    <property type="match status" value="1"/>
</dbReference>
<organism evidence="2">
    <name type="scientific">Collimonas fungivorans</name>
    <dbReference type="NCBI Taxonomy" id="158899"/>
    <lineage>
        <taxon>Bacteria</taxon>
        <taxon>Pseudomonadati</taxon>
        <taxon>Pseudomonadota</taxon>
        <taxon>Betaproteobacteria</taxon>
        <taxon>Burkholderiales</taxon>
        <taxon>Oxalobacteraceae</taxon>
        <taxon>Collimonas</taxon>
    </lineage>
</organism>
<name>A0A127P5V5_9BURK</name>
<evidence type="ECO:0000259" key="1">
    <source>
        <dbReference type="PROSITE" id="PS51118"/>
    </source>
</evidence>
<reference evidence="2 3" key="1">
    <citation type="submission" date="2015-11" db="EMBL/GenBank/DDBJ databases">
        <title>Exploring the genomic traits of fungus-feeding bacterial genus Collimonas.</title>
        <authorList>
            <person name="Song C."/>
            <person name="Schmidt R."/>
            <person name="de Jager V."/>
            <person name="Krzyzanowska D."/>
            <person name="Jongedijk E."/>
            <person name="Cankar K."/>
            <person name="Beekwilder J."/>
            <person name="van Veen A."/>
            <person name="de Boer W."/>
            <person name="van Veen J.A."/>
            <person name="Garbeva P."/>
        </authorList>
    </citation>
    <scope>NUCLEOTIDE SEQUENCE [LARGE SCALE GENOMIC DNA]</scope>
    <source>
        <strain evidence="2 3">Ter6</strain>
    </source>
</reference>
<evidence type="ECO:0000313" key="3">
    <source>
        <dbReference type="Proteomes" id="UP000072421"/>
    </source>
</evidence>